<comment type="similarity">
    <text evidence="2">Belongs to the RIX1/PELP1 family.</text>
</comment>
<dbReference type="AlphaFoldDB" id="A0A9N9XJ08"/>
<dbReference type="PANTHER" id="PTHR34105:SF1">
    <property type="entry name" value="PROLINE-, GLUTAMIC ACID- AND LEUCINE-RICH PROTEIN 1"/>
    <property type="match status" value="1"/>
</dbReference>
<keyword evidence="6" id="KW-1185">Reference proteome</keyword>
<organism evidence="5 6">
    <name type="scientific">Phyllotreta striolata</name>
    <name type="common">Striped flea beetle</name>
    <name type="synonym">Crioceris striolata</name>
    <dbReference type="NCBI Taxonomy" id="444603"/>
    <lineage>
        <taxon>Eukaryota</taxon>
        <taxon>Metazoa</taxon>
        <taxon>Ecdysozoa</taxon>
        <taxon>Arthropoda</taxon>
        <taxon>Hexapoda</taxon>
        <taxon>Insecta</taxon>
        <taxon>Pterygota</taxon>
        <taxon>Neoptera</taxon>
        <taxon>Endopterygota</taxon>
        <taxon>Coleoptera</taxon>
        <taxon>Polyphaga</taxon>
        <taxon>Cucujiformia</taxon>
        <taxon>Chrysomeloidea</taxon>
        <taxon>Chrysomelidae</taxon>
        <taxon>Galerucinae</taxon>
        <taxon>Alticini</taxon>
        <taxon>Phyllotreta</taxon>
    </lineage>
</organism>
<gene>
    <name evidence="5" type="ORF">PHYEVI_LOCUS52</name>
</gene>
<dbReference type="GO" id="GO:0005634">
    <property type="term" value="C:nucleus"/>
    <property type="evidence" value="ECO:0007669"/>
    <property type="project" value="UniProtKB-SubCell"/>
</dbReference>
<dbReference type="EMBL" id="OU900094">
    <property type="protein sequence ID" value="CAG9853577.1"/>
    <property type="molecule type" value="Genomic_DNA"/>
</dbReference>
<dbReference type="SUPFAM" id="SSF48371">
    <property type="entry name" value="ARM repeat"/>
    <property type="match status" value="1"/>
</dbReference>
<evidence type="ECO:0000313" key="5">
    <source>
        <dbReference type="EMBL" id="CAG9853577.1"/>
    </source>
</evidence>
<feature type="domain" description="Pre-rRNA-processing protein RIX1 N-terminal" evidence="4">
    <location>
        <begin position="35"/>
        <end position="168"/>
    </location>
</feature>
<dbReference type="GO" id="GO:0006364">
    <property type="term" value="P:rRNA processing"/>
    <property type="evidence" value="ECO:0007669"/>
    <property type="project" value="TreeGrafter"/>
</dbReference>
<keyword evidence="3" id="KW-0539">Nucleus</keyword>
<name>A0A9N9XJ08_PHYSR</name>
<comment type="subcellular location">
    <subcellularLocation>
        <location evidence="1">Nucleus</location>
    </subcellularLocation>
</comment>
<evidence type="ECO:0000256" key="2">
    <source>
        <dbReference type="ARBA" id="ARBA00010511"/>
    </source>
</evidence>
<evidence type="ECO:0000259" key="4">
    <source>
        <dbReference type="Pfam" id="PF08167"/>
    </source>
</evidence>
<sequence>MNSTVSNESILSNIDSSVFRLYLLNGPKEADLKAINKLLSASKTTGKGLELLHCVLNYCTFDTISEYVVNWMDSILKISAESYMENKLTLIGKLVEISHTNHDVTKKIVSDHLSKIVSLCLKQNKNYHNVLAALEVLTVTMRRYGSWFASQKSHVETYITSFMENSSDEIVEKAAVAFLLLQQVGNAGLDSVNHRNCFKDSFKKLCTTVHILYEDFFQNRVDIHHVDRTPSEGSFKFVDHSFDSNLMIGVTAKRIQNVLKFIIVMIKKGFPVCKDIQPMDVFNVVIRGTMPHQCITTSQGVSQEDYQFCSYLNQVQVHLIHLLRIFVYWLKNNSFPYAFVISKILIDCLKRSQSCKCFDVDVLFQESIYLTLDCWISTSRTGLNSNFQEQLITCILKDIAPAKTSISLKVEVDANAKKGNKNKQKPINSTLSNRNIRGDINKSDYTIKRDELRCELALKTLAAFFKHCYIRINSTTFKKIYHQTMTILNYINTSKFPHPYTNHKCILNLFELLIAFYEQDTLYNLPFISLTINTLSNYSSSENTEIADVCKRGLNYLEKVCQPVSLPFSIIRSTGAENKDFLLDCEVDLDVTDVDQAGTKTKIKKEIIILSDTVIKPANEDNPNTSNETDNLENNFDECIKLELSSDNLDENPIHVTNETNLANNLESNIEDNLKVELSSNIPIGDDTDIAGDISDFMESNMNSSIIESNVDYEPSIKIQKIDNTCKSQNGIDEKNVPIDVDSEFEFVDLINEY</sequence>
<protein>
    <recommendedName>
        <fullName evidence="4">Pre-rRNA-processing protein RIX1 N-terminal domain-containing protein</fullName>
    </recommendedName>
</protein>
<evidence type="ECO:0000256" key="3">
    <source>
        <dbReference type="ARBA" id="ARBA00023242"/>
    </source>
</evidence>
<accession>A0A9N9XJ08</accession>
<reference evidence="5" key="1">
    <citation type="submission" date="2022-01" db="EMBL/GenBank/DDBJ databases">
        <authorList>
            <person name="King R."/>
        </authorList>
    </citation>
    <scope>NUCLEOTIDE SEQUENCE</scope>
</reference>
<dbReference type="PANTHER" id="PTHR34105">
    <property type="entry name" value="PROLINE-, GLUTAMIC ACID- AND LEUCINE-RICH PROTEIN 1"/>
    <property type="match status" value="1"/>
</dbReference>
<dbReference type="Pfam" id="PF08167">
    <property type="entry name" value="RIX1"/>
    <property type="match status" value="1"/>
</dbReference>
<dbReference type="InterPro" id="IPR012583">
    <property type="entry name" value="RIX1_N"/>
</dbReference>
<dbReference type="InterPro" id="IPR016024">
    <property type="entry name" value="ARM-type_fold"/>
</dbReference>
<proteinExistence type="inferred from homology"/>
<dbReference type="OrthoDB" id="20900at2759"/>
<evidence type="ECO:0000313" key="6">
    <source>
        <dbReference type="Proteomes" id="UP001153712"/>
    </source>
</evidence>
<dbReference type="Proteomes" id="UP001153712">
    <property type="component" value="Chromosome 1"/>
</dbReference>
<evidence type="ECO:0000256" key="1">
    <source>
        <dbReference type="ARBA" id="ARBA00004123"/>
    </source>
</evidence>